<dbReference type="Gene3D" id="1.10.10.10">
    <property type="entry name" value="Winged helix-like DNA-binding domain superfamily/Winged helix DNA-binding domain"/>
    <property type="match status" value="1"/>
</dbReference>
<evidence type="ECO:0000313" key="10">
    <source>
        <dbReference type="EMBL" id="KAK6166663.1"/>
    </source>
</evidence>
<evidence type="ECO:0000256" key="6">
    <source>
        <dbReference type="SAM" id="MobiDB-lite"/>
    </source>
</evidence>
<organism evidence="10 11">
    <name type="scientific">Patella caerulea</name>
    <name type="common">Rayed Mediterranean limpet</name>
    <dbReference type="NCBI Taxonomy" id="87958"/>
    <lineage>
        <taxon>Eukaryota</taxon>
        <taxon>Metazoa</taxon>
        <taxon>Spiralia</taxon>
        <taxon>Lophotrochozoa</taxon>
        <taxon>Mollusca</taxon>
        <taxon>Gastropoda</taxon>
        <taxon>Patellogastropoda</taxon>
        <taxon>Patelloidea</taxon>
        <taxon>Patellidae</taxon>
        <taxon>Patella</taxon>
    </lineage>
</organism>
<feature type="compositionally biased region" description="Basic and acidic residues" evidence="6">
    <location>
        <begin position="95"/>
        <end position="116"/>
    </location>
</feature>
<dbReference type="GO" id="GO:0045727">
    <property type="term" value="P:positive regulation of translation"/>
    <property type="evidence" value="ECO:0007669"/>
    <property type="project" value="TreeGrafter"/>
</dbReference>
<dbReference type="InterPro" id="IPR002344">
    <property type="entry name" value="Lupus_La"/>
</dbReference>
<dbReference type="InterPro" id="IPR014886">
    <property type="entry name" value="La_xRRM"/>
</dbReference>
<dbReference type="InterPro" id="IPR036388">
    <property type="entry name" value="WH-like_DNA-bd_sf"/>
</dbReference>
<dbReference type="SUPFAM" id="SSF54928">
    <property type="entry name" value="RNA-binding domain, RBD"/>
    <property type="match status" value="1"/>
</dbReference>
<dbReference type="InterPro" id="IPR006630">
    <property type="entry name" value="La_HTH"/>
</dbReference>
<dbReference type="Proteomes" id="UP001347796">
    <property type="component" value="Unassembled WGS sequence"/>
</dbReference>
<evidence type="ECO:0000256" key="3">
    <source>
        <dbReference type="ARBA" id="ARBA00023242"/>
    </source>
</evidence>
<evidence type="ECO:0000256" key="2">
    <source>
        <dbReference type="ARBA" id="ARBA00022884"/>
    </source>
</evidence>
<feature type="region of interest" description="Disordered" evidence="6">
    <location>
        <begin position="331"/>
        <end position="373"/>
    </location>
</feature>
<comment type="subcellular location">
    <subcellularLocation>
        <location evidence="1">Nucleus</location>
    </subcellularLocation>
</comment>
<evidence type="ECO:0000256" key="1">
    <source>
        <dbReference type="ARBA" id="ARBA00004123"/>
    </source>
</evidence>
<evidence type="ECO:0000313" key="11">
    <source>
        <dbReference type="Proteomes" id="UP001347796"/>
    </source>
</evidence>
<dbReference type="PROSITE" id="PS51939">
    <property type="entry name" value="XRRM"/>
    <property type="match status" value="1"/>
</dbReference>
<dbReference type="GO" id="GO:1990904">
    <property type="term" value="C:ribonucleoprotein complex"/>
    <property type="evidence" value="ECO:0007669"/>
    <property type="project" value="UniProtKB-UniRule"/>
</dbReference>
<keyword evidence="3" id="KW-0539">Nucleus</keyword>
<accession>A0AAN8G6Z2</accession>
<dbReference type="SMART" id="SM00715">
    <property type="entry name" value="LA"/>
    <property type="match status" value="1"/>
</dbReference>
<dbReference type="Gene3D" id="3.30.70.330">
    <property type="match status" value="2"/>
</dbReference>
<keyword evidence="11" id="KW-1185">Reference proteome</keyword>
<evidence type="ECO:0000256" key="5">
    <source>
        <dbReference type="SAM" id="Coils"/>
    </source>
</evidence>
<reference evidence="10 11" key="1">
    <citation type="submission" date="2024-01" db="EMBL/GenBank/DDBJ databases">
        <title>The genome of the rayed Mediterranean limpet Patella caerulea (Linnaeus, 1758).</title>
        <authorList>
            <person name="Anh-Thu Weber A."/>
            <person name="Halstead-Nussloch G."/>
        </authorList>
    </citation>
    <scope>NUCLEOTIDE SEQUENCE [LARGE SCALE GENOMIC DNA]</scope>
    <source>
        <strain evidence="10">AATW-2023a</strain>
        <tissue evidence="10">Whole specimen</tissue>
    </source>
</reference>
<evidence type="ECO:0000256" key="4">
    <source>
        <dbReference type="PROSITE-ProRule" id="PRU00332"/>
    </source>
</evidence>
<protein>
    <submittedName>
        <fullName evidence="10">Uncharacterized protein</fullName>
    </submittedName>
</protein>
<sequence length="373" mass="42941">MSTEDCVENKENMAETNGSALTDQEKKIIYQMEYYFGDINLAKDKFLQEKIKEDDGYVTFEVLLTFNKLKSITEDVDVIVAAIKKSENNLLEVSEDGKKVRRSPEKPLPENNKERRDDLNNRSIYCKGFPEDCDFDTIKEFLDKHGVVENIYLRRIGKKFKGSIFAVFKTKEQADSFVKAESIKFGETELKRLLRTDYFLSKTEEKRQLKLEKEKAAKEETAKQMNERLENMKDSITHGTILHLEGFADDTSREDVRNFFEDFSKVAWVDFNPGDKKGQVRFAEENQAQVALDKAKEANGGKIELNGGELQGRVLEGDEELNHWKKIFSDRSNRDMNRRKPMKRGRGKFGSFKGKRRGHNNDGAPAAKAAKSE</sequence>
<dbReference type="CDD" id="cd12291">
    <property type="entry name" value="RRM1_La"/>
    <property type="match status" value="1"/>
</dbReference>
<dbReference type="PRINTS" id="PR00302">
    <property type="entry name" value="LUPUSLA"/>
</dbReference>
<feature type="domain" description="XRRM" evidence="9">
    <location>
        <begin position="235"/>
        <end position="357"/>
    </location>
</feature>
<dbReference type="SUPFAM" id="SSF46785">
    <property type="entry name" value="Winged helix' DNA-binding domain"/>
    <property type="match status" value="1"/>
</dbReference>
<evidence type="ECO:0000259" key="9">
    <source>
        <dbReference type="PROSITE" id="PS51939"/>
    </source>
</evidence>
<dbReference type="GO" id="GO:0005634">
    <property type="term" value="C:nucleus"/>
    <property type="evidence" value="ECO:0007669"/>
    <property type="project" value="UniProtKB-SubCell"/>
</dbReference>
<dbReference type="CDD" id="cd12541">
    <property type="entry name" value="RRM2_La"/>
    <property type="match status" value="1"/>
</dbReference>
<feature type="domain" description="HTH La-type RNA-binding" evidence="8">
    <location>
        <begin position="18"/>
        <end position="110"/>
    </location>
</feature>
<dbReference type="PANTHER" id="PTHR22792">
    <property type="entry name" value="LUPUS LA PROTEIN-RELATED"/>
    <property type="match status" value="1"/>
</dbReference>
<dbReference type="InterPro" id="IPR012677">
    <property type="entry name" value="Nucleotide-bd_a/b_plait_sf"/>
</dbReference>
<dbReference type="InterPro" id="IPR035979">
    <property type="entry name" value="RBD_domain_sf"/>
</dbReference>
<keyword evidence="2 4" id="KW-0694">RNA-binding</keyword>
<dbReference type="InterPro" id="IPR000504">
    <property type="entry name" value="RRM_dom"/>
</dbReference>
<dbReference type="Pfam" id="PF05383">
    <property type="entry name" value="La"/>
    <property type="match status" value="1"/>
</dbReference>
<dbReference type="PANTHER" id="PTHR22792:SF166">
    <property type="entry name" value="LUPUS LA PROTEIN HOMOLOG"/>
    <property type="match status" value="1"/>
</dbReference>
<feature type="domain" description="RRM" evidence="7">
    <location>
        <begin position="240"/>
        <end position="316"/>
    </location>
</feature>
<proteinExistence type="predicted"/>
<gene>
    <name evidence="10" type="ORF">SNE40_023303</name>
</gene>
<dbReference type="GO" id="GO:0008033">
    <property type="term" value="P:tRNA processing"/>
    <property type="evidence" value="ECO:0007669"/>
    <property type="project" value="TreeGrafter"/>
</dbReference>
<feature type="domain" description="RRM" evidence="7">
    <location>
        <begin position="122"/>
        <end position="216"/>
    </location>
</feature>
<dbReference type="GO" id="GO:0003729">
    <property type="term" value="F:mRNA binding"/>
    <property type="evidence" value="ECO:0007669"/>
    <property type="project" value="TreeGrafter"/>
</dbReference>
<evidence type="ECO:0000259" key="8">
    <source>
        <dbReference type="PROSITE" id="PS50961"/>
    </source>
</evidence>
<dbReference type="Pfam" id="PF00076">
    <property type="entry name" value="RRM_1"/>
    <property type="match status" value="1"/>
</dbReference>
<dbReference type="CDD" id="cd08028">
    <property type="entry name" value="LARP_3"/>
    <property type="match status" value="1"/>
</dbReference>
<dbReference type="InterPro" id="IPR036390">
    <property type="entry name" value="WH_DNA-bd_sf"/>
</dbReference>
<dbReference type="InterPro" id="IPR045180">
    <property type="entry name" value="La_dom_prot"/>
</dbReference>
<dbReference type="EMBL" id="JAZGQO010000021">
    <property type="protein sequence ID" value="KAK6166663.1"/>
    <property type="molecule type" value="Genomic_DNA"/>
</dbReference>
<feature type="coiled-coil region" evidence="5">
    <location>
        <begin position="200"/>
        <end position="235"/>
    </location>
</feature>
<keyword evidence="5" id="KW-0175">Coiled coil</keyword>
<dbReference type="Pfam" id="PF08777">
    <property type="entry name" value="RRM_3"/>
    <property type="match status" value="1"/>
</dbReference>
<feature type="region of interest" description="Disordered" evidence="6">
    <location>
        <begin position="94"/>
        <end position="116"/>
    </location>
</feature>
<dbReference type="SMART" id="SM00360">
    <property type="entry name" value="RRM"/>
    <property type="match status" value="2"/>
</dbReference>
<evidence type="ECO:0000259" key="7">
    <source>
        <dbReference type="PROSITE" id="PS50102"/>
    </source>
</evidence>
<feature type="compositionally biased region" description="Basic residues" evidence="6">
    <location>
        <begin position="339"/>
        <end position="358"/>
    </location>
</feature>
<name>A0AAN8G6Z2_PATCE</name>
<dbReference type="GO" id="GO:0010494">
    <property type="term" value="C:cytoplasmic stress granule"/>
    <property type="evidence" value="ECO:0007669"/>
    <property type="project" value="TreeGrafter"/>
</dbReference>
<dbReference type="PROSITE" id="PS50961">
    <property type="entry name" value="HTH_LA"/>
    <property type="match status" value="1"/>
</dbReference>
<dbReference type="AlphaFoldDB" id="A0AAN8G6Z2"/>
<dbReference type="GO" id="GO:0005829">
    <property type="term" value="C:cytosol"/>
    <property type="evidence" value="ECO:0007669"/>
    <property type="project" value="TreeGrafter"/>
</dbReference>
<comment type="caution">
    <text evidence="10">The sequence shown here is derived from an EMBL/GenBank/DDBJ whole genome shotgun (WGS) entry which is preliminary data.</text>
</comment>
<dbReference type="PROSITE" id="PS50102">
    <property type="entry name" value="RRM"/>
    <property type="match status" value="2"/>
</dbReference>